<reference evidence="1" key="1">
    <citation type="submission" date="2021-01" db="EMBL/GenBank/DDBJ databases">
        <authorList>
            <person name="Sun Q."/>
        </authorList>
    </citation>
    <scope>NUCLEOTIDE SEQUENCE</scope>
    <source>
        <strain evidence="1">YIM B02566</strain>
    </source>
</reference>
<evidence type="ECO:0000313" key="2">
    <source>
        <dbReference type="Proteomes" id="UP000616151"/>
    </source>
</evidence>
<keyword evidence="2" id="KW-1185">Reference proteome</keyword>
<comment type="caution">
    <text evidence="1">The sequence shown here is derived from an EMBL/GenBank/DDBJ whole genome shotgun (WGS) entry which is preliminary data.</text>
</comment>
<protein>
    <submittedName>
        <fullName evidence="1">Zn-dependent hydrolase</fullName>
    </submittedName>
</protein>
<organism evidence="1 2">
    <name type="scientific">Taklimakanibacter albus</name>
    <dbReference type="NCBI Taxonomy" id="2800327"/>
    <lineage>
        <taxon>Bacteria</taxon>
        <taxon>Pseudomonadati</taxon>
        <taxon>Pseudomonadota</taxon>
        <taxon>Alphaproteobacteria</taxon>
        <taxon>Hyphomicrobiales</taxon>
        <taxon>Aestuariivirgaceae</taxon>
        <taxon>Taklimakanibacter</taxon>
    </lineage>
</organism>
<gene>
    <name evidence="1" type="ORF">JHL16_25870</name>
</gene>
<evidence type="ECO:0000313" key="1">
    <source>
        <dbReference type="EMBL" id="MBK1869817.1"/>
    </source>
</evidence>
<dbReference type="Proteomes" id="UP000616151">
    <property type="component" value="Unassembled WGS sequence"/>
</dbReference>
<keyword evidence="1" id="KW-0378">Hydrolase</keyword>
<name>A0ACC5RAZ0_9HYPH</name>
<proteinExistence type="predicted"/>
<dbReference type="EMBL" id="JAENHL010000008">
    <property type="protein sequence ID" value="MBK1869817.1"/>
    <property type="molecule type" value="Genomic_DNA"/>
</dbReference>
<sequence length="409" mass="43628">MTVIEETDFAELFADLDRLAGFGGSEGGGVSRTAFSPSFTDAQAWLAGRMAEAGLAVRLDAAGNLIGRFGPPGPAIVCGSHIDSVPNGGRFDGALGVLAGLAAFRALKTEGHVFDRALEVIAFADEEGEYFSLFGSRAMLGLVTAPEIEAARGTRGKLLIDALRDAGLDPALVASARRPASDFHAYVELHIEQGPVLEQSGFDLGVVENIVGIATLEVTFTGRPDHSGTTPMRQRKDAMRAAITYCQLCYDEAAKDEALRLNFDDWSAAPRALNVVAERVRFRQEIRHPDAASLSAFVAKAARFAQGAAEESSATADLRELARDEPAQMNMVIKALLKAQAEARGYKTLVMPSGAGHDAQLFAPICPTGMLFVPSVDGRSHCPQEFSKPDAIRLAVTVLRDALRSLTRI</sequence>
<accession>A0ACC5RAZ0</accession>